<keyword evidence="3" id="KW-1185">Reference proteome</keyword>
<comment type="caution">
    <text evidence="2">The sequence shown here is derived from an EMBL/GenBank/DDBJ whole genome shotgun (WGS) entry which is preliminary data.</text>
</comment>
<reference evidence="2 3" key="1">
    <citation type="submission" date="2018-03" db="EMBL/GenBank/DDBJ databases">
        <title>Mesoflavibacter sp. HG37 and Mesoflavibacter sp. HG96 sp.nov., two marine bacteria isolated from seawater of Western Pacific Ocean.</title>
        <authorList>
            <person name="Cheng H."/>
            <person name="Wu Y.-H."/>
            <person name="Guo L.-L."/>
            <person name="Xu X.-W."/>
        </authorList>
    </citation>
    <scope>NUCLEOTIDE SEQUENCE [LARGE SCALE GENOMIC DNA]</scope>
    <source>
        <strain evidence="2 3">KCTC 32269</strain>
    </source>
</reference>
<evidence type="ECO:0000313" key="2">
    <source>
        <dbReference type="EMBL" id="PSG91588.1"/>
    </source>
</evidence>
<sequence length="284" mass="32537">MKYFLISILILCSILKIQAQNDTFTLEELEEKSKKSSRKEADKNTVPFSKVGKVPLYPGCDVKGSNIEKKDCMSSKIAQFIEENFDNDMAQNLGLPTGPTRIISVFKINTKGEIVDIRARAEHILLEKEIVRVLNLMPKFTAPGYVEDEPVIVPYSLPVKIMIEEQKDKDESFSYPAHKRCAKIIDNELLKKCTQEKISDFIKLSVNYELADKLFPQDKSTQFKVFFTVDKKGNIKDITAKAHHREMAKEVIRVLKKLPKFKKPAMNNGAPADFKYSYLLTIYF</sequence>
<evidence type="ECO:0000313" key="3">
    <source>
        <dbReference type="Proteomes" id="UP000238426"/>
    </source>
</evidence>
<dbReference type="Proteomes" id="UP000238426">
    <property type="component" value="Unassembled WGS sequence"/>
</dbReference>
<proteinExistence type="predicted"/>
<dbReference type="Gene3D" id="3.30.1150.10">
    <property type="match status" value="1"/>
</dbReference>
<organism evidence="2 3">
    <name type="scientific">Aurantibacter aestuarii</name>
    <dbReference type="NCBI Taxonomy" id="1266046"/>
    <lineage>
        <taxon>Bacteria</taxon>
        <taxon>Pseudomonadati</taxon>
        <taxon>Bacteroidota</taxon>
        <taxon>Flavobacteriia</taxon>
        <taxon>Flavobacteriales</taxon>
        <taxon>Flavobacteriaceae</taxon>
        <taxon>Aurantibacter</taxon>
    </lineage>
</organism>
<name>A0A2T1NFT5_9FLAO</name>
<feature type="signal peptide" evidence="1">
    <location>
        <begin position="1"/>
        <end position="19"/>
    </location>
</feature>
<evidence type="ECO:0000256" key="1">
    <source>
        <dbReference type="SAM" id="SignalP"/>
    </source>
</evidence>
<evidence type="ECO:0008006" key="4">
    <source>
        <dbReference type="Google" id="ProtNLM"/>
    </source>
</evidence>
<protein>
    <recommendedName>
        <fullName evidence="4">TonB C-terminal domain-containing protein</fullName>
    </recommendedName>
</protein>
<keyword evidence="1" id="KW-0732">Signal</keyword>
<feature type="chain" id="PRO_5015696976" description="TonB C-terminal domain-containing protein" evidence="1">
    <location>
        <begin position="20"/>
        <end position="284"/>
    </location>
</feature>
<dbReference type="EMBL" id="PXOQ01000006">
    <property type="protein sequence ID" value="PSG91588.1"/>
    <property type="molecule type" value="Genomic_DNA"/>
</dbReference>
<dbReference type="AlphaFoldDB" id="A0A2T1NFT5"/>
<dbReference type="RefSeq" id="WP_106461884.1">
    <property type="nucleotide sequence ID" value="NZ_PXOQ01000006.1"/>
</dbReference>
<accession>A0A2T1NFT5</accession>
<dbReference type="OrthoDB" id="1522859at2"/>
<gene>
    <name evidence="2" type="ORF">C7H52_00300</name>
</gene>